<dbReference type="Pfam" id="PF13561">
    <property type="entry name" value="adh_short_C2"/>
    <property type="match status" value="1"/>
</dbReference>
<dbReference type="RefSeq" id="WP_203710442.1">
    <property type="nucleotide sequence ID" value="NZ_BONE01000002.1"/>
</dbReference>
<dbReference type="PRINTS" id="PR00080">
    <property type="entry name" value="SDRFAMILY"/>
</dbReference>
<reference evidence="2 3" key="1">
    <citation type="submission" date="2021-01" db="EMBL/GenBank/DDBJ databases">
        <title>Whole genome shotgun sequence of Asanoa siamensis NBRC 107932.</title>
        <authorList>
            <person name="Komaki H."/>
            <person name="Tamura T."/>
        </authorList>
    </citation>
    <scope>NUCLEOTIDE SEQUENCE [LARGE SCALE GENOMIC DNA]</scope>
    <source>
        <strain evidence="2 3">NBRC 107932</strain>
    </source>
</reference>
<sequence length="257" mass="25962">MDLELSGKCAVVTGAGKGIGLAVTRTLADQGVAVVAGSRTITPELAALAGVFPVALDLATADGPDQLLAAAAARGGADILINNVGATRPRPDGFGSITDEDWLETLTINFLAPVRATRAALPQLLEKRGSIVTVCSVNATLPDPLVMDYSAAKGALLNFCKALSKEVGPRGVRVNTVSPGPVETDLWLGAGGMAQTVAAATGAAPESVRAGAAGQSVTNRFTHPQEVADLVVMLASARVANMTGTDHVIDGGLTTSL</sequence>
<dbReference type="PROSITE" id="PS00061">
    <property type="entry name" value="ADH_SHORT"/>
    <property type="match status" value="1"/>
</dbReference>
<name>A0ABQ4CI71_9ACTN</name>
<dbReference type="EMBL" id="BONE01000002">
    <property type="protein sequence ID" value="GIF70963.1"/>
    <property type="molecule type" value="Genomic_DNA"/>
</dbReference>
<dbReference type="InterPro" id="IPR050259">
    <property type="entry name" value="SDR"/>
</dbReference>
<dbReference type="PANTHER" id="PTHR42879">
    <property type="entry name" value="3-OXOACYL-(ACYL-CARRIER-PROTEIN) REDUCTASE"/>
    <property type="match status" value="1"/>
</dbReference>
<dbReference type="PANTHER" id="PTHR42879:SF6">
    <property type="entry name" value="NADPH-DEPENDENT REDUCTASE BACG"/>
    <property type="match status" value="1"/>
</dbReference>
<dbReference type="Proteomes" id="UP000604117">
    <property type="component" value="Unassembled WGS sequence"/>
</dbReference>
<organism evidence="2 3">
    <name type="scientific">Asanoa siamensis</name>
    <dbReference type="NCBI Taxonomy" id="926357"/>
    <lineage>
        <taxon>Bacteria</taxon>
        <taxon>Bacillati</taxon>
        <taxon>Actinomycetota</taxon>
        <taxon>Actinomycetes</taxon>
        <taxon>Micromonosporales</taxon>
        <taxon>Micromonosporaceae</taxon>
        <taxon>Asanoa</taxon>
    </lineage>
</organism>
<evidence type="ECO:0000313" key="3">
    <source>
        <dbReference type="Proteomes" id="UP000604117"/>
    </source>
</evidence>
<accession>A0ABQ4CI71</accession>
<evidence type="ECO:0000313" key="2">
    <source>
        <dbReference type="EMBL" id="GIF70963.1"/>
    </source>
</evidence>
<evidence type="ECO:0000256" key="1">
    <source>
        <dbReference type="ARBA" id="ARBA00006484"/>
    </source>
</evidence>
<dbReference type="InterPro" id="IPR020904">
    <property type="entry name" value="Sc_DH/Rdtase_CS"/>
</dbReference>
<dbReference type="InterPro" id="IPR036291">
    <property type="entry name" value="NAD(P)-bd_dom_sf"/>
</dbReference>
<dbReference type="Gene3D" id="3.40.50.720">
    <property type="entry name" value="NAD(P)-binding Rossmann-like Domain"/>
    <property type="match status" value="1"/>
</dbReference>
<dbReference type="SUPFAM" id="SSF51735">
    <property type="entry name" value="NAD(P)-binding Rossmann-fold domains"/>
    <property type="match status" value="1"/>
</dbReference>
<dbReference type="InterPro" id="IPR002347">
    <property type="entry name" value="SDR_fam"/>
</dbReference>
<keyword evidence="3" id="KW-1185">Reference proteome</keyword>
<dbReference type="PRINTS" id="PR00081">
    <property type="entry name" value="GDHRDH"/>
</dbReference>
<proteinExistence type="inferred from homology"/>
<comment type="caution">
    <text evidence="2">The sequence shown here is derived from an EMBL/GenBank/DDBJ whole genome shotgun (WGS) entry which is preliminary data.</text>
</comment>
<comment type="similarity">
    <text evidence="1">Belongs to the short-chain dehydrogenases/reductases (SDR) family.</text>
</comment>
<protein>
    <submittedName>
        <fullName evidence="2">3-oxoacyl-ACP reductase</fullName>
    </submittedName>
</protein>
<gene>
    <name evidence="2" type="primary">fabG_1</name>
    <name evidence="2" type="ORF">Asi02nite_04810</name>
</gene>